<reference evidence="7" key="2">
    <citation type="journal article" date="2023" name="Commun. Biol.">
        <title>Intrasexual cuticular hydrocarbon dimorphism in a wasp sheds light on hydrocarbon biosynthesis genes in Hymenoptera.</title>
        <authorList>
            <person name="Moris V.C."/>
            <person name="Podsiadlowski L."/>
            <person name="Martin S."/>
            <person name="Oeyen J.P."/>
            <person name="Donath A."/>
            <person name="Petersen M."/>
            <person name="Wilbrandt J."/>
            <person name="Misof B."/>
            <person name="Liedtke D."/>
            <person name="Thamm M."/>
            <person name="Scheiner R."/>
            <person name="Schmitt T."/>
            <person name="Niehuis O."/>
        </authorList>
    </citation>
    <scope>NUCLEOTIDE SEQUENCE</scope>
    <source>
        <strain evidence="7">GBR_01_08_01A</strain>
    </source>
</reference>
<feature type="transmembrane region" description="Helical" evidence="6">
    <location>
        <begin position="130"/>
        <end position="149"/>
    </location>
</feature>
<evidence type="ECO:0000256" key="3">
    <source>
        <dbReference type="ARBA" id="ARBA00022692"/>
    </source>
</evidence>
<dbReference type="GO" id="GO:0016020">
    <property type="term" value="C:membrane"/>
    <property type="evidence" value="ECO:0007669"/>
    <property type="project" value="UniProtKB-SubCell"/>
</dbReference>
<dbReference type="AlphaFoldDB" id="A0AAD9VTB8"/>
<comment type="similarity">
    <text evidence="2">Belongs to the UPF0389 family.</text>
</comment>
<gene>
    <name evidence="7" type="ORF">KPH14_010016</name>
</gene>
<reference evidence="7" key="1">
    <citation type="submission" date="2021-08" db="EMBL/GenBank/DDBJ databases">
        <authorList>
            <person name="Misof B."/>
            <person name="Oliver O."/>
            <person name="Podsiadlowski L."/>
            <person name="Donath A."/>
            <person name="Peters R."/>
            <person name="Mayer C."/>
            <person name="Rust J."/>
            <person name="Gunkel S."/>
            <person name="Lesny P."/>
            <person name="Martin S."/>
            <person name="Oeyen J.P."/>
            <person name="Petersen M."/>
            <person name="Panagiotis P."/>
            <person name="Wilbrandt J."/>
            <person name="Tanja T."/>
        </authorList>
    </citation>
    <scope>NUCLEOTIDE SEQUENCE</scope>
    <source>
        <strain evidence="7">GBR_01_08_01A</strain>
        <tissue evidence="7">Thorax + abdomen</tissue>
    </source>
</reference>
<keyword evidence="8" id="KW-1185">Reference proteome</keyword>
<dbReference type="Pfam" id="PF06388">
    <property type="entry name" value="DUF1075"/>
    <property type="match status" value="1"/>
</dbReference>
<comment type="subcellular location">
    <subcellularLocation>
        <location evidence="1">Membrane</location>
        <topology evidence="1">Single-pass membrane protein</topology>
    </subcellularLocation>
</comment>
<evidence type="ECO:0000256" key="5">
    <source>
        <dbReference type="ARBA" id="ARBA00023136"/>
    </source>
</evidence>
<dbReference type="EMBL" id="JAIFRP010000021">
    <property type="protein sequence ID" value="KAK2585335.1"/>
    <property type="molecule type" value="Genomic_DNA"/>
</dbReference>
<evidence type="ECO:0000256" key="4">
    <source>
        <dbReference type="ARBA" id="ARBA00022989"/>
    </source>
</evidence>
<keyword evidence="5 6" id="KW-0472">Membrane</keyword>
<evidence type="ECO:0000256" key="1">
    <source>
        <dbReference type="ARBA" id="ARBA00004167"/>
    </source>
</evidence>
<sequence>MAIQNLSLFSNKSDLYFSSYVEGCTSVVSSVNISKNYRKIMALQLTRRSMLSRMTRQFYNNNKKISMSTNTKNVNKPVDIHSLGSNMYAVTDFDKRILVWVKRFPSIAEVPKEVTRDCMLQAKTKARVRVCNIMIVCTIIGFILAAISGKRDVAAGRTLYQRRQEWYEGLRREHEAEVAAAAAAAEAEAAKK</sequence>
<dbReference type="PANTHER" id="PTHR13674">
    <property type="entry name" value="GROWTH AND TRANSFORMATION-DEPENDENT PROTEIN"/>
    <property type="match status" value="1"/>
</dbReference>
<evidence type="ECO:0000313" key="7">
    <source>
        <dbReference type="EMBL" id="KAK2585335.1"/>
    </source>
</evidence>
<name>A0AAD9VTB8_9HYME</name>
<proteinExistence type="inferred from homology"/>
<dbReference type="Proteomes" id="UP001258017">
    <property type="component" value="Unassembled WGS sequence"/>
</dbReference>
<protein>
    <submittedName>
        <fullName evidence="7">Uncharacterized protein</fullName>
    </submittedName>
</protein>
<dbReference type="PANTHER" id="PTHR13674:SF5">
    <property type="entry name" value="UPF0389 PROTEIN CG9231"/>
    <property type="match status" value="1"/>
</dbReference>
<organism evidence="7 8">
    <name type="scientific">Odynerus spinipes</name>
    <dbReference type="NCBI Taxonomy" id="1348599"/>
    <lineage>
        <taxon>Eukaryota</taxon>
        <taxon>Metazoa</taxon>
        <taxon>Ecdysozoa</taxon>
        <taxon>Arthropoda</taxon>
        <taxon>Hexapoda</taxon>
        <taxon>Insecta</taxon>
        <taxon>Pterygota</taxon>
        <taxon>Neoptera</taxon>
        <taxon>Endopterygota</taxon>
        <taxon>Hymenoptera</taxon>
        <taxon>Apocrita</taxon>
        <taxon>Aculeata</taxon>
        <taxon>Vespoidea</taxon>
        <taxon>Vespidae</taxon>
        <taxon>Eumeninae</taxon>
        <taxon>Odynerus</taxon>
    </lineage>
</organism>
<evidence type="ECO:0000256" key="2">
    <source>
        <dbReference type="ARBA" id="ARBA00007363"/>
    </source>
</evidence>
<keyword evidence="3 6" id="KW-0812">Transmembrane</keyword>
<dbReference type="InterPro" id="IPR009432">
    <property type="entry name" value="DUF1075"/>
</dbReference>
<evidence type="ECO:0000256" key="6">
    <source>
        <dbReference type="SAM" id="Phobius"/>
    </source>
</evidence>
<evidence type="ECO:0000313" key="8">
    <source>
        <dbReference type="Proteomes" id="UP001258017"/>
    </source>
</evidence>
<accession>A0AAD9VTB8</accession>
<comment type="caution">
    <text evidence="7">The sequence shown here is derived from an EMBL/GenBank/DDBJ whole genome shotgun (WGS) entry which is preliminary data.</text>
</comment>
<keyword evidence="4 6" id="KW-1133">Transmembrane helix</keyword>